<dbReference type="Gene3D" id="3.40.50.1000">
    <property type="entry name" value="HAD superfamily/HAD-like"/>
    <property type="match status" value="2"/>
</dbReference>
<dbReference type="Gene3D" id="3.30.1240.10">
    <property type="match status" value="2"/>
</dbReference>
<sequence>MASASSCFCGQIRLRALNPPKTCTSNYVGCNGRLLRPNGHRWLVASAANAPQQRGLEFANGPSPKPKIRAIASDMDGTFLARDHSAPKRNIETVLDCMQRGILFLPATGKSRAGAMASIGPLAKHLTSNGRHGAPGVYIQGLVVHGLEGELVYQRTLPRETARELVRIQRQLRFGSLVAYSGDRIICEKRNEYTELLIAYHEPAPDDSFGEVWERILARPEQELPIHKMLFVDTVERIRELRPLVEDAMGQNSGSAAISDGGYNTKMQDDTGNGAPKSMNWTPAERNPCKAVETDMRPSPRGRCVQACPEMLEVLPLDANKGNGLQRLLHHLGILPSEVLAIGDAENDIEMIRNVGLGVAVGNALPQLKKVADVVLEETNDEAAVAAALERFVLCPSKA</sequence>
<dbReference type="OrthoDB" id="27226at2759"/>
<dbReference type="GO" id="GO:0016791">
    <property type="term" value="F:phosphatase activity"/>
    <property type="evidence" value="ECO:0007669"/>
    <property type="project" value="TreeGrafter"/>
</dbReference>
<accession>M1UTF5</accession>
<dbReference type="NCBIfam" id="TIGR01484">
    <property type="entry name" value="HAD-SF-IIB"/>
    <property type="match status" value="1"/>
</dbReference>
<dbReference type="AlphaFoldDB" id="M1UTF5"/>
<evidence type="ECO:0008006" key="3">
    <source>
        <dbReference type="Google" id="ProtNLM"/>
    </source>
</evidence>
<dbReference type="PANTHER" id="PTHR10000:SF8">
    <property type="entry name" value="HAD SUPERFAMILY HYDROLASE-LIKE, TYPE 3"/>
    <property type="match status" value="1"/>
</dbReference>
<dbReference type="SUPFAM" id="SSF56784">
    <property type="entry name" value="HAD-like"/>
    <property type="match status" value="1"/>
</dbReference>
<dbReference type="InterPro" id="IPR036412">
    <property type="entry name" value="HAD-like_sf"/>
</dbReference>
<dbReference type="KEGG" id="cme:CYME_CMM228C"/>
<evidence type="ECO:0000313" key="1">
    <source>
        <dbReference type="EMBL" id="BAM81071.1"/>
    </source>
</evidence>
<proteinExistence type="predicted"/>
<reference evidence="1 2" key="2">
    <citation type="journal article" date="2007" name="BMC Biol.">
        <title>A 100%-complete sequence reveals unusually simple genomic features in the hot-spring red alga Cyanidioschyzon merolae.</title>
        <authorList>
            <person name="Nozaki H."/>
            <person name="Takano H."/>
            <person name="Misumi O."/>
            <person name="Terasawa K."/>
            <person name="Matsuzaki M."/>
            <person name="Maruyama S."/>
            <person name="Nishida K."/>
            <person name="Yagisawa F."/>
            <person name="Yoshida Y."/>
            <person name="Fujiwara T."/>
            <person name="Takio S."/>
            <person name="Tamura K."/>
            <person name="Chung S.J."/>
            <person name="Nakamura S."/>
            <person name="Kuroiwa H."/>
            <person name="Tanaka K."/>
            <person name="Sato N."/>
            <person name="Kuroiwa T."/>
        </authorList>
    </citation>
    <scope>NUCLEOTIDE SEQUENCE [LARGE SCALE GENOMIC DNA]</scope>
    <source>
        <strain evidence="1 2">10D</strain>
    </source>
</reference>
<dbReference type="Pfam" id="PF08282">
    <property type="entry name" value="Hydrolase_3"/>
    <property type="match status" value="2"/>
</dbReference>
<gene>
    <name evidence="1" type="ORF">CYME_CMM228C</name>
</gene>
<dbReference type="OMA" id="IIRHNEM"/>
<dbReference type="InterPro" id="IPR006379">
    <property type="entry name" value="HAD-SF_hydro_IIB"/>
</dbReference>
<dbReference type="GO" id="GO:0005829">
    <property type="term" value="C:cytosol"/>
    <property type="evidence" value="ECO:0007669"/>
    <property type="project" value="TreeGrafter"/>
</dbReference>
<dbReference type="STRING" id="280699.M1UTF5"/>
<dbReference type="EMBL" id="AP006495">
    <property type="protein sequence ID" value="BAM81071.1"/>
    <property type="molecule type" value="Genomic_DNA"/>
</dbReference>
<dbReference type="RefSeq" id="XP_005537107.1">
    <property type="nucleotide sequence ID" value="XM_005537050.1"/>
</dbReference>
<dbReference type="PANTHER" id="PTHR10000">
    <property type="entry name" value="PHOSPHOSERINE PHOSPHATASE"/>
    <property type="match status" value="1"/>
</dbReference>
<reference evidence="1 2" key="1">
    <citation type="journal article" date="2004" name="Nature">
        <title>Genome sequence of the ultrasmall unicellular red alga Cyanidioschyzon merolae 10D.</title>
        <authorList>
            <person name="Matsuzaki M."/>
            <person name="Misumi O."/>
            <person name="Shin-i T."/>
            <person name="Maruyama S."/>
            <person name="Takahara M."/>
            <person name="Miyagishima S."/>
            <person name="Mori T."/>
            <person name="Nishida K."/>
            <person name="Yagisawa F."/>
            <person name="Nishida K."/>
            <person name="Yoshida Y."/>
            <person name="Nishimura Y."/>
            <person name="Nakao S."/>
            <person name="Kobayashi T."/>
            <person name="Momoyama Y."/>
            <person name="Higashiyama T."/>
            <person name="Minoda A."/>
            <person name="Sano M."/>
            <person name="Nomoto H."/>
            <person name="Oishi K."/>
            <person name="Hayashi H."/>
            <person name="Ohta F."/>
            <person name="Nishizaka S."/>
            <person name="Haga S."/>
            <person name="Miura S."/>
            <person name="Morishita T."/>
            <person name="Kabeya Y."/>
            <person name="Terasawa K."/>
            <person name="Suzuki Y."/>
            <person name="Ishii Y."/>
            <person name="Asakawa S."/>
            <person name="Takano H."/>
            <person name="Ohta N."/>
            <person name="Kuroiwa H."/>
            <person name="Tanaka K."/>
            <person name="Shimizu N."/>
            <person name="Sugano S."/>
            <person name="Sato N."/>
            <person name="Nozaki H."/>
            <person name="Ogasawara N."/>
            <person name="Kohara Y."/>
            <person name="Kuroiwa T."/>
        </authorList>
    </citation>
    <scope>NUCLEOTIDE SEQUENCE [LARGE SCALE GENOMIC DNA]</scope>
    <source>
        <strain evidence="1 2">10D</strain>
    </source>
</reference>
<keyword evidence="2" id="KW-1185">Reference proteome</keyword>
<name>M1UTF5_CYAM1</name>
<dbReference type="HOGENOM" id="CLU_044146_9_0_1"/>
<protein>
    <recommendedName>
        <fullName evidence="3">Haloacid dehalogenase-like hydrolase</fullName>
    </recommendedName>
</protein>
<dbReference type="GeneID" id="16994941"/>
<evidence type="ECO:0000313" key="2">
    <source>
        <dbReference type="Proteomes" id="UP000007014"/>
    </source>
</evidence>
<dbReference type="Proteomes" id="UP000007014">
    <property type="component" value="Chromosome 13"/>
</dbReference>
<organism evidence="1 2">
    <name type="scientific">Cyanidioschyzon merolae (strain NIES-3377 / 10D)</name>
    <name type="common">Unicellular red alga</name>
    <dbReference type="NCBI Taxonomy" id="280699"/>
    <lineage>
        <taxon>Eukaryota</taxon>
        <taxon>Rhodophyta</taxon>
        <taxon>Bangiophyceae</taxon>
        <taxon>Cyanidiales</taxon>
        <taxon>Cyanidiaceae</taxon>
        <taxon>Cyanidioschyzon</taxon>
    </lineage>
</organism>
<dbReference type="InterPro" id="IPR023214">
    <property type="entry name" value="HAD_sf"/>
</dbReference>
<dbReference type="GO" id="GO:0000287">
    <property type="term" value="F:magnesium ion binding"/>
    <property type="evidence" value="ECO:0007669"/>
    <property type="project" value="TreeGrafter"/>
</dbReference>
<dbReference type="Gramene" id="CMM228CT">
    <property type="protein sequence ID" value="CMM228CT"/>
    <property type="gene ID" value="CMM228C"/>
</dbReference>